<dbReference type="CDD" id="cd02440">
    <property type="entry name" value="AdoMet_MTases"/>
    <property type="match status" value="1"/>
</dbReference>
<dbReference type="PANTHER" id="PTHR43648:SF1">
    <property type="entry name" value="ELECTRON TRANSFER FLAVOPROTEIN BETA SUBUNIT LYSINE METHYLTRANSFERASE"/>
    <property type="match status" value="1"/>
</dbReference>
<evidence type="ECO:0008006" key="4">
    <source>
        <dbReference type="Google" id="ProtNLM"/>
    </source>
</evidence>
<name>A0A381PZK4_9ZZZZ</name>
<sequence>VGKLSQQEARLRITVPEADADLVSGELWQLGTLGIEQRYEGDQIVLLAGFSSAQTADLAARTLGRFAVVEEFGSRDYLDSWRDYATIYRAGNRIVIRPPWVQYEPKASELIVWMDPGRSFGSGSHPSTRLALAELEQLLEGNESVLDVGCGSGILSVAAARLGATEVLGIDIDPASVEVTTKNAKSNGVDELVTASAIALEEVTGTYDVVIANMLAPLLSSYGPTLVKMVRAGRRLVFSGLLSSQIERVVDACSPLRLLTTRSCESDEGDWVSLTLG</sequence>
<dbReference type="Gene3D" id="3.40.50.150">
    <property type="entry name" value="Vaccinia Virus protein VP39"/>
    <property type="match status" value="1"/>
</dbReference>
<evidence type="ECO:0000313" key="3">
    <source>
        <dbReference type="EMBL" id="SUZ72482.1"/>
    </source>
</evidence>
<dbReference type="GO" id="GO:0008276">
    <property type="term" value="F:protein methyltransferase activity"/>
    <property type="evidence" value="ECO:0007669"/>
    <property type="project" value="TreeGrafter"/>
</dbReference>
<dbReference type="InterPro" id="IPR050078">
    <property type="entry name" value="Ribosomal_L11_MeTrfase_PrmA"/>
</dbReference>
<organism evidence="3">
    <name type="scientific">marine metagenome</name>
    <dbReference type="NCBI Taxonomy" id="408172"/>
    <lineage>
        <taxon>unclassified sequences</taxon>
        <taxon>metagenomes</taxon>
        <taxon>ecological metagenomes</taxon>
    </lineage>
</organism>
<dbReference type="Pfam" id="PF06325">
    <property type="entry name" value="PrmA"/>
    <property type="match status" value="1"/>
</dbReference>
<feature type="non-terminal residue" evidence="3">
    <location>
        <position position="1"/>
    </location>
</feature>
<proteinExistence type="predicted"/>
<evidence type="ECO:0000256" key="2">
    <source>
        <dbReference type="ARBA" id="ARBA00022679"/>
    </source>
</evidence>
<reference evidence="3" key="1">
    <citation type="submission" date="2018-05" db="EMBL/GenBank/DDBJ databases">
        <authorList>
            <person name="Lanie J.A."/>
            <person name="Ng W.-L."/>
            <person name="Kazmierczak K.M."/>
            <person name="Andrzejewski T.M."/>
            <person name="Davidsen T.M."/>
            <person name="Wayne K.J."/>
            <person name="Tettelin H."/>
            <person name="Glass J.I."/>
            <person name="Rusch D."/>
            <person name="Podicherti R."/>
            <person name="Tsui H.-C.T."/>
            <person name="Winkler M.E."/>
        </authorList>
    </citation>
    <scope>NUCLEOTIDE SEQUENCE</scope>
</reference>
<dbReference type="AlphaFoldDB" id="A0A381PZK4"/>
<dbReference type="EMBL" id="UINC01001150">
    <property type="protein sequence ID" value="SUZ72482.1"/>
    <property type="molecule type" value="Genomic_DNA"/>
</dbReference>
<evidence type="ECO:0000256" key="1">
    <source>
        <dbReference type="ARBA" id="ARBA00022603"/>
    </source>
</evidence>
<protein>
    <recommendedName>
        <fullName evidence="4">Methyltransferase domain-containing protein</fullName>
    </recommendedName>
</protein>
<dbReference type="SUPFAM" id="SSF53335">
    <property type="entry name" value="S-adenosyl-L-methionine-dependent methyltransferases"/>
    <property type="match status" value="1"/>
</dbReference>
<dbReference type="PANTHER" id="PTHR43648">
    <property type="entry name" value="ELECTRON TRANSFER FLAVOPROTEIN BETA SUBUNIT LYSINE METHYLTRANSFERASE"/>
    <property type="match status" value="1"/>
</dbReference>
<keyword evidence="1" id="KW-0489">Methyltransferase</keyword>
<accession>A0A381PZK4</accession>
<gene>
    <name evidence="3" type="ORF">METZ01_LOCUS25336</name>
</gene>
<dbReference type="InterPro" id="IPR029063">
    <property type="entry name" value="SAM-dependent_MTases_sf"/>
</dbReference>
<dbReference type="GO" id="GO:0032259">
    <property type="term" value="P:methylation"/>
    <property type="evidence" value="ECO:0007669"/>
    <property type="project" value="UniProtKB-KW"/>
</dbReference>
<keyword evidence="2" id="KW-0808">Transferase</keyword>